<accession>A0A936YJL7</accession>
<dbReference type="AlphaFoldDB" id="A0A936YJL7"/>
<gene>
    <name evidence="3" type="ORF">JJB09_05545</name>
</gene>
<keyword evidence="4" id="KW-1185">Reference proteome</keyword>
<keyword evidence="2" id="KW-0472">Membrane</keyword>
<keyword evidence="2" id="KW-0812">Transmembrane</keyword>
<evidence type="ECO:0000256" key="2">
    <source>
        <dbReference type="SAM" id="Phobius"/>
    </source>
</evidence>
<evidence type="ECO:0000256" key="1">
    <source>
        <dbReference type="SAM" id="MobiDB-lite"/>
    </source>
</evidence>
<sequence>MSGLEQAIRNALERAERTDPDIRARIYQSARNALDAGLRKQEIVDADVIGRQRQRLEATIRAIEVEELQRPGSLARVDKAIFEPPLEEPEEDTHPVFTSSPDVVAMEPEPERSHHAPAAPSVFRDDAPIARSNDPHDDDGSLGDMSATRDGRPRGKALIGDLAGLTREERRSSRKQKRARHEEEDPAWADPSTPAGKSVPAAKRSRRRRRGSFLVSLFVYSVLVGVVAVGVWWVYATGMLDAALKGSSEFDLVPKELKGEDFEPQRKQTRLDPLRGFSGDWVDIYKPNGTSGVTPRSSATVTAANDSDGAAVSIASNAPDQDGEVLIEVPASILQELAGKTSTLAVTLRADGDKPSQIYIQCEFTTLGDCGRHRFTVSNERVDELIQMKFDGKLGPTEPGHIVINSDLTGQGRAIRLYGVRVLPGS</sequence>
<feature type="transmembrane region" description="Helical" evidence="2">
    <location>
        <begin position="213"/>
        <end position="235"/>
    </location>
</feature>
<evidence type="ECO:0008006" key="5">
    <source>
        <dbReference type="Google" id="ProtNLM"/>
    </source>
</evidence>
<evidence type="ECO:0000313" key="4">
    <source>
        <dbReference type="Proteomes" id="UP000633219"/>
    </source>
</evidence>
<proteinExistence type="predicted"/>
<reference evidence="3" key="1">
    <citation type="submission" date="2021-01" db="EMBL/GenBank/DDBJ databases">
        <title>Rhizobium sp. strain KVB221 16S ribosomal RNA gene Genome sequencing and assembly.</title>
        <authorList>
            <person name="Kang M."/>
        </authorList>
    </citation>
    <scope>NUCLEOTIDE SEQUENCE</scope>
    <source>
        <strain evidence="3">KVB221</strain>
    </source>
</reference>
<dbReference type="EMBL" id="JAEQNC010000003">
    <property type="protein sequence ID" value="MBL0371485.1"/>
    <property type="molecule type" value="Genomic_DNA"/>
</dbReference>
<feature type="compositionally biased region" description="Basic and acidic residues" evidence="1">
    <location>
        <begin position="123"/>
        <end position="139"/>
    </location>
</feature>
<dbReference type="RefSeq" id="WP_201654401.1">
    <property type="nucleotide sequence ID" value="NZ_JAEQNC010000003.1"/>
</dbReference>
<evidence type="ECO:0000313" key="3">
    <source>
        <dbReference type="EMBL" id="MBL0371485.1"/>
    </source>
</evidence>
<keyword evidence="2" id="KW-1133">Transmembrane helix</keyword>
<comment type="caution">
    <text evidence="3">The sequence shown here is derived from an EMBL/GenBank/DDBJ whole genome shotgun (WGS) entry which is preliminary data.</text>
</comment>
<organism evidence="3 4">
    <name type="scientific">Rhizobium setariae</name>
    <dbReference type="NCBI Taxonomy" id="2801340"/>
    <lineage>
        <taxon>Bacteria</taxon>
        <taxon>Pseudomonadati</taxon>
        <taxon>Pseudomonadota</taxon>
        <taxon>Alphaproteobacteria</taxon>
        <taxon>Hyphomicrobiales</taxon>
        <taxon>Rhizobiaceae</taxon>
        <taxon>Rhizobium/Agrobacterium group</taxon>
        <taxon>Rhizobium</taxon>
    </lineage>
</organism>
<dbReference type="Proteomes" id="UP000633219">
    <property type="component" value="Unassembled WGS sequence"/>
</dbReference>
<name>A0A936YJL7_9HYPH</name>
<protein>
    <recommendedName>
        <fullName evidence="5">Biotin transporter BioY</fullName>
    </recommendedName>
</protein>
<feature type="region of interest" description="Disordered" evidence="1">
    <location>
        <begin position="105"/>
        <end position="205"/>
    </location>
</feature>